<keyword evidence="4" id="KW-1185">Reference proteome</keyword>
<gene>
    <name evidence="3" type="ORF">ACFSAG_08320</name>
</gene>
<feature type="transmembrane region" description="Helical" evidence="2">
    <location>
        <begin position="6"/>
        <end position="25"/>
    </location>
</feature>
<name>A0ABW4MCP9_9SPHN</name>
<evidence type="ECO:0000256" key="1">
    <source>
        <dbReference type="SAM" id="Coils"/>
    </source>
</evidence>
<keyword evidence="2" id="KW-0472">Membrane</keyword>
<evidence type="ECO:0008006" key="5">
    <source>
        <dbReference type="Google" id="ProtNLM"/>
    </source>
</evidence>
<reference evidence="4" key="1">
    <citation type="journal article" date="2019" name="Int. J. Syst. Evol. Microbiol.">
        <title>The Global Catalogue of Microorganisms (GCM) 10K type strain sequencing project: providing services to taxonomists for standard genome sequencing and annotation.</title>
        <authorList>
            <consortium name="The Broad Institute Genomics Platform"/>
            <consortium name="The Broad Institute Genome Sequencing Center for Infectious Disease"/>
            <person name="Wu L."/>
            <person name="Ma J."/>
        </authorList>
    </citation>
    <scope>NUCLEOTIDE SEQUENCE [LARGE SCALE GENOMIC DNA]</scope>
    <source>
        <strain evidence="4">CGMCC 1.12449</strain>
    </source>
</reference>
<accession>A0ABW4MCP9</accession>
<dbReference type="Proteomes" id="UP001597215">
    <property type="component" value="Unassembled WGS sequence"/>
</dbReference>
<dbReference type="RefSeq" id="WP_374614837.1">
    <property type="nucleotide sequence ID" value="NZ_JBHUEL010000008.1"/>
</dbReference>
<evidence type="ECO:0000256" key="2">
    <source>
        <dbReference type="SAM" id="Phobius"/>
    </source>
</evidence>
<keyword evidence="1" id="KW-0175">Coiled coil</keyword>
<keyword evidence="2" id="KW-0812">Transmembrane</keyword>
<keyword evidence="2" id="KW-1133">Transmembrane helix</keyword>
<organism evidence="3 4">
    <name type="scientific">Sphingorhabdus buctiana</name>
    <dbReference type="NCBI Taxonomy" id="1508805"/>
    <lineage>
        <taxon>Bacteria</taxon>
        <taxon>Pseudomonadati</taxon>
        <taxon>Pseudomonadota</taxon>
        <taxon>Alphaproteobacteria</taxon>
        <taxon>Sphingomonadales</taxon>
        <taxon>Sphingomonadaceae</taxon>
        <taxon>Sphingorhabdus</taxon>
    </lineage>
</organism>
<feature type="coiled-coil region" evidence="1">
    <location>
        <begin position="34"/>
        <end position="61"/>
    </location>
</feature>
<evidence type="ECO:0000313" key="3">
    <source>
        <dbReference type="EMBL" id="MFD1766844.1"/>
    </source>
</evidence>
<protein>
    <recommendedName>
        <fullName evidence="5">Phage shock protein B</fullName>
    </recommendedName>
</protein>
<evidence type="ECO:0000313" key="4">
    <source>
        <dbReference type="Proteomes" id="UP001597215"/>
    </source>
</evidence>
<dbReference type="EMBL" id="JBHUEL010000008">
    <property type="protein sequence ID" value="MFD1766844.1"/>
    <property type="molecule type" value="Genomic_DNA"/>
</dbReference>
<sequence length="80" mass="8963">MTIFTLSLLLAPLPFLLPVAIVWLVQHGKRERALIRANAEVAPLNAQIRKLEQRLATVEALVIEPGYRLTHQIEALRDAA</sequence>
<proteinExistence type="predicted"/>
<comment type="caution">
    <text evidence="3">The sequence shown here is derived from an EMBL/GenBank/DDBJ whole genome shotgun (WGS) entry which is preliminary data.</text>
</comment>